<organism evidence="3 4">
    <name type="scientific">Polyporus arcularius HHB13444</name>
    <dbReference type="NCBI Taxonomy" id="1314778"/>
    <lineage>
        <taxon>Eukaryota</taxon>
        <taxon>Fungi</taxon>
        <taxon>Dikarya</taxon>
        <taxon>Basidiomycota</taxon>
        <taxon>Agaricomycotina</taxon>
        <taxon>Agaricomycetes</taxon>
        <taxon>Polyporales</taxon>
        <taxon>Polyporaceae</taxon>
        <taxon>Polyporus</taxon>
    </lineage>
</organism>
<sequence>MAQVQYQPRIVYGTPPQLDWPPERVYALWWTDEVLRHALSAMPEPTKAIVFSSKTQQELRDSLRLIDTRITQLEERLKQLGRVSLEVEKDLHGARISRKLVVWRNFPIRQLPTEILMGVFRYIVGSTSGRLRLPTRASGNPFGSSTSTHGSNLSPSSIAREYPPLTVAQLDHLLSALLPKVSQIRKLVTRFESIELVEHFMKRFATAGPPTLLERYEVHRTSKPYLLPSEQANSPIPISVHPTPKLRWLSLDGVSIDFAKLHPTNFQIIELRRMCIQSCPTTQRFSEMLHTSPALYRLALWAAGPTHRPVAGAQRVKMSNLRELIIGDVNCAFSINMLEHIRAPRLVALTIVHVGGPDCSQLLSMMTGMFPELQLLSLSRLKMPTSDETMRAVVLWLESMPRIKMLKVVDVKRTILDVFCQDPTQYWTQSQTDAYLRSWREKNGGREVVRPVLLPNLEYLHFNEQAAGDEISVLTTARQAIGRPLTTAYTPDVHLKTIPAEELEKIRDSVGALEIIDGLKPTPVELDIHREMAGTVDKSL</sequence>
<dbReference type="InterPro" id="IPR032675">
    <property type="entry name" value="LRR_dom_sf"/>
</dbReference>
<feature type="region of interest" description="Disordered" evidence="2">
    <location>
        <begin position="134"/>
        <end position="156"/>
    </location>
</feature>
<name>A0A5C3P1V1_9APHY</name>
<evidence type="ECO:0000313" key="3">
    <source>
        <dbReference type="EMBL" id="TFK82989.1"/>
    </source>
</evidence>
<evidence type="ECO:0000313" key="4">
    <source>
        <dbReference type="Proteomes" id="UP000308197"/>
    </source>
</evidence>
<dbReference type="Gene3D" id="3.80.10.10">
    <property type="entry name" value="Ribonuclease Inhibitor"/>
    <property type="match status" value="1"/>
</dbReference>
<dbReference type="AlphaFoldDB" id="A0A5C3P1V1"/>
<evidence type="ECO:0000256" key="2">
    <source>
        <dbReference type="SAM" id="MobiDB-lite"/>
    </source>
</evidence>
<reference evidence="3 4" key="1">
    <citation type="journal article" date="2019" name="Nat. Ecol. Evol.">
        <title>Megaphylogeny resolves global patterns of mushroom evolution.</title>
        <authorList>
            <person name="Varga T."/>
            <person name="Krizsan K."/>
            <person name="Foldi C."/>
            <person name="Dima B."/>
            <person name="Sanchez-Garcia M."/>
            <person name="Sanchez-Ramirez S."/>
            <person name="Szollosi G.J."/>
            <person name="Szarkandi J.G."/>
            <person name="Papp V."/>
            <person name="Albert L."/>
            <person name="Andreopoulos W."/>
            <person name="Angelini C."/>
            <person name="Antonin V."/>
            <person name="Barry K.W."/>
            <person name="Bougher N.L."/>
            <person name="Buchanan P."/>
            <person name="Buyck B."/>
            <person name="Bense V."/>
            <person name="Catcheside P."/>
            <person name="Chovatia M."/>
            <person name="Cooper J."/>
            <person name="Damon W."/>
            <person name="Desjardin D."/>
            <person name="Finy P."/>
            <person name="Geml J."/>
            <person name="Haridas S."/>
            <person name="Hughes K."/>
            <person name="Justo A."/>
            <person name="Karasinski D."/>
            <person name="Kautmanova I."/>
            <person name="Kiss B."/>
            <person name="Kocsube S."/>
            <person name="Kotiranta H."/>
            <person name="LaButti K.M."/>
            <person name="Lechner B.E."/>
            <person name="Liimatainen K."/>
            <person name="Lipzen A."/>
            <person name="Lukacs Z."/>
            <person name="Mihaltcheva S."/>
            <person name="Morgado L.N."/>
            <person name="Niskanen T."/>
            <person name="Noordeloos M.E."/>
            <person name="Ohm R.A."/>
            <person name="Ortiz-Santana B."/>
            <person name="Ovrebo C."/>
            <person name="Racz N."/>
            <person name="Riley R."/>
            <person name="Savchenko A."/>
            <person name="Shiryaev A."/>
            <person name="Soop K."/>
            <person name="Spirin V."/>
            <person name="Szebenyi C."/>
            <person name="Tomsovsky M."/>
            <person name="Tulloss R.E."/>
            <person name="Uehling J."/>
            <person name="Grigoriev I.V."/>
            <person name="Vagvolgyi C."/>
            <person name="Papp T."/>
            <person name="Martin F.M."/>
            <person name="Miettinen O."/>
            <person name="Hibbett D.S."/>
            <person name="Nagy L.G."/>
        </authorList>
    </citation>
    <scope>NUCLEOTIDE SEQUENCE [LARGE SCALE GENOMIC DNA]</scope>
    <source>
        <strain evidence="3 4">HHB13444</strain>
    </source>
</reference>
<evidence type="ECO:0000256" key="1">
    <source>
        <dbReference type="SAM" id="Coils"/>
    </source>
</evidence>
<evidence type="ECO:0008006" key="5">
    <source>
        <dbReference type="Google" id="ProtNLM"/>
    </source>
</evidence>
<feature type="compositionally biased region" description="Polar residues" evidence="2">
    <location>
        <begin position="137"/>
        <end position="156"/>
    </location>
</feature>
<feature type="coiled-coil region" evidence="1">
    <location>
        <begin position="56"/>
        <end position="90"/>
    </location>
</feature>
<dbReference type="STRING" id="1314778.A0A5C3P1V1"/>
<dbReference type="InParanoid" id="A0A5C3P1V1"/>
<accession>A0A5C3P1V1</accession>
<proteinExistence type="predicted"/>
<dbReference type="SUPFAM" id="SSF52047">
    <property type="entry name" value="RNI-like"/>
    <property type="match status" value="1"/>
</dbReference>
<keyword evidence="1" id="KW-0175">Coiled coil</keyword>
<protein>
    <recommendedName>
        <fullName evidence="5">F-box domain-containing protein</fullName>
    </recommendedName>
</protein>
<dbReference type="EMBL" id="ML211431">
    <property type="protein sequence ID" value="TFK82989.1"/>
    <property type="molecule type" value="Genomic_DNA"/>
</dbReference>
<keyword evidence="4" id="KW-1185">Reference proteome</keyword>
<gene>
    <name evidence="3" type="ORF">K466DRAFT_666168</name>
</gene>
<dbReference type="Proteomes" id="UP000308197">
    <property type="component" value="Unassembled WGS sequence"/>
</dbReference>